<evidence type="ECO:0000259" key="6">
    <source>
        <dbReference type="Pfam" id="PF01979"/>
    </source>
</evidence>
<accession>A0A1G7B2Q7</accession>
<evidence type="ECO:0000313" key="8">
    <source>
        <dbReference type="EMBL" id="SDE21398.1"/>
    </source>
</evidence>
<dbReference type="GO" id="GO:0006145">
    <property type="term" value="P:purine nucleobase catabolic process"/>
    <property type="evidence" value="ECO:0007669"/>
    <property type="project" value="TreeGrafter"/>
</dbReference>
<dbReference type="PROSITE" id="PS00483">
    <property type="entry name" value="DIHYDROOROTASE_2"/>
    <property type="match status" value="1"/>
</dbReference>
<feature type="domain" description="Amidohydrolase-related" evidence="6">
    <location>
        <begin position="51"/>
        <end position="425"/>
    </location>
</feature>
<evidence type="ECO:0000313" key="10">
    <source>
        <dbReference type="Proteomes" id="UP001278050"/>
    </source>
</evidence>
<dbReference type="OrthoDB" id="5687299at2"/>
<keyword evidence="5 7" id="KW-0378">Hydrolase</keyword>
<dbReference type="InterPro" id="IPR006680">
    <property type="entry name" value="Amidohydro-rel"/>
</dbReference>
<dbReference type="Gene3D" id="3.20.20.140">
    <property type="entry name" value="Metal-dependent hydrolases"/>
    <property type="match status" value="1"/>
</dbReference>
<dbReference type="Proteomes" id="UP001278050">
    <property type="component" value="Unassembled WGS sequence"/>
</dbReference>
<name>A0A1G7B2Q7_9GAMM</name>
<evidence type="ECO:0000256" key="3">
    <source>
        <dbReference type="ARBA" id="ARBA00010286"/>
    </source>
</evidence>
<gene>
    <name evidence="8" type="ORF">SAMN05216575_102117</name>
    <name evidence="7" type="ORF">SIM71_14460</name>
</gene>
<evidence type="ECO:0000313" key="7">
    <source>
        <dbReference type="EMBL" id="MDX5993271.1"/>
    </source>
</evidence>
<comment type="cofactor">
    <cofactor evidence="1">
        <name>Zn(2+)</name>
        <dbReference type="ChEBI" id="CHEBI:29105"/>
    </cofactor>
</comment>
<evidence type="ECO:0000256" key="5">
    <source>
        <dbReference type="ARBA" id="ARBA00022801"/>
    </source>
</evidence>
<keyword evidence="4" id="KW-0479">Metal-binding</keyword>
<protein>
    <submittedName>
        <fullName evidence="8">Dihydroorotase</fullName>
        <ecNumber evidence="7">3.5.2.3</ecNumber>
    </submittedName>
</protein>
<reference evidence="8 9" key="1">
    <citation type="submission" date="2016-10" db="EMBL/GenBank/DDBJ databases">
        <authorList>
            <person name="de Groot N.N."/>
        </authorList>
    </citation>
    <scope>NUCLEOTIDE SEQUENCE [LARGE SCALE GENOMIC DNA]</scope>
    <source>
        <strain evidence="8 9">JCM 10630</strain>
    </source>
</reference>
<dbReference type="CDD" id="cd01318">
    <property type="entry name" value="DHOase_IIb"/>
    <property type="match status" value="1"/>
</dbReference>
<dbReference type="InterPro" id="IPR002195">
    <property type="entry name" value="Dihydroorotase_CS"/>
</dbReference>
<dbReference type="Proteomes" id="UP000182413">
    <property type="component" value="Unassembled WGS sequence"/>
</dbReference>
<organism evidence="8 9">
    <name type="scientific">Ectopseudomonas alcaliphila</name>
    <dbReference type="NCBI Taxonomy" id="101564"/>
    <lineage>
        <taxon>Bacteria</taxon>
        <taxon>Pseudomonadati</taxon>
        <taxon>Pseudomonadota</taxon>
        <taxon>Gammaproteobacteria</taxon>
        <taxon>Pseudomonadales</taxon>
        <taxon>Pseudomonadaceae</taxon>
        <taxon>Ectopseudomonas</taxon>
    </lineage>
</organism>
<dbReference type="PANTHER" id="PTHR43668">
    <property type="entry name" value="ALLANTOINASE"/>
    <property type="match status" value="1"/>
</dbReference>
<evidence type="ECO:0000256" key="2">
    <source>
        <dbReference type="ARBA" id="ARBA00002368"/>
    </source>
</evidence>
<dbReference type="InterPro" id="IPR032466">
    <property type="entry name" value="Metal_Hydrolase"/>
</dbReference>
<dbReference type="Gene3D" id="2.30.40.10">
    <property type="entry name" value="Urease, subunit C, domain 1"/>
    <property type="match status" value="1"/>
</dbReference>
<dbReference type="InterPro" id="IPR011059">
    <property type="entry name" value="Metal-dep_hydrolase_composite"/>
</dbReference>
<dbReference type="AlphaFoldDB" id="A0A1G7B2Q7"/>
<dbReference type="RefSeq" id="WP_074677047.1">
    <property type="nucleotide sequence ID" value="NZ_CBCSET010000003.1"/>
</dbReference>
<dbReference type="SUPFAM" id="SSF51338">
    <property type="entry name" value="Composite domain of metallo-dependent hydrolases"/>
    <property type="match status" value="1"/>
</dbReference>
<comment type="similarity">
    <text evidence="3">Belongs to the metallo-dependent hydrolases superfamily. DHOase family. Class I DHOase subfamily.</text>
</comment>
<dbReference type="GO" id="GO:0046872">
    <property type="term" value="F:metal ion binding"/>
    <property type="evidence" value="ECO:0007669"/>
    <property type="project" value="UniProtKB-KW"/>
</dbReference>
<dbReference type="InterPro" id="IPR050138">
    <property type="entry name" value="DHOase/Allantoinase_Hydrolase"/>
</dbReference>
<comment type="function">
    <text evidence="2">Catalyzes the reversible cyclization of carbamoyl aspartate to dihydroorotate.</text>
</comment>
<dbReference type="Pfam" id="PF01979">
    <property type="entry name" value="Amidohydro_1"/>
    <property type="match status" value="1"/>
</dbReference>
<evidence type="ECO:0000256" key="1">
    <source>
        <dbReference type="ARBA" id="ARBA00001947"/>
    </source>
</evidence>
<dbReference type="GO" id="GO:0004151">
    <property type="term" value="F:dihydroorotase activity"/>
    <property type="evidence" value="ECO:0007669"/>
    <property type="project" value="UniProtKB-EC"/>
</dbReference>
<dbReference type="GO" id="GO:0004038">
    <property type="term" value="F:allantoinase activity"/>
    <property type="evidence" value="ECO:0007669"/>
    <property type="project" value="TreeGrafter"/>
</dbReference>
<dbReference type="EMBL" id="JAWXXP010000001">
    <property type="protein sequence ID" value="MDX5993271.1"/>
    <property type="molecule type" value="Genomic_DNA"/>
</dbReference>
<proteinExistence type="inferred from homology"/>
<dbReference type="EMBL" id="FNAE01000002">
    <property type="protein sequence ID" value="SDE21398.1"/>
    <property type="molecule type" value="Genomic_DNA"/>
</dbReference>
<keyword evidence="10" id="KW-1185">Reference proteome</keyword>
<evidence type="ECO:0000256" key="4">
    <source>
        <dbReference type="ARBA" id="ARBA00022723"/>
    </source>
</evidence>
<reference evidence="7 10" key="2">
    <citation type="submission" date="2023-11" db="EMBL/GenBank/DDBJ databases">
        <title>MicrobeMod: A computational toolkit for identifying prokaryotic methylation and restriction-modification with nanopore sequencing.</title>
        <authorList>
            <person name="Crits-Christoph A."/>
            <person name="Kang S.C."/>
            <person name="Lee H."/>
            <person name="Ostrov N."/>
        </authorList>
    </citation>
    <scope>NUCLEOTIDE SEQUENCE [LARGE SCALE GENOMIC DNA]</scope>
    <source>
        <strain evidence="7 10">ATCC BAA-571</strain>
    </source>
</reference>
<dbReference type="NCBIfam" id="NF006688">
    <property type="entry name" value="PRK09236.1"/>
    <property type="match status" value="1"/>
</dbReference>
<dbReference type="GO" id="GO:0005737">
    <property type="term" value="C:cytoplasm"/>
    <property type="evidence" value="ECO:0007669"/>
    <property type="project" value="TreeGrafter"/>
</dbReference>
<dbReference type="SUPFAM" id="SSF51556">
    <property type="entry name" value="Metallo-dependent hydrolases"/>
    <property type="match status" value="1"/>
</dbReference>
<dbReference type="PANTHER" id="PTHR43668:SF4">
    <property type="entry name" value="ALLANTOINASE"/>
    <property type="match status" value="1"/>
</dbReference>
<dbReference type="EC" id="3.5.2.3" evidence="7"/>
<sequence>MTDLLIRNARLVNEGREFDADVWVHNGRIEKIASSIEGVSASTEIDAAGQYLLPGMIDDQVHFRDPGAPHKGSFASESRAAVSGGITSVMDMPNTNPPTLTLEALAAKEQRAASCSRVNYGFHFGVSHDNLDTVAALDPSRVAAVKVFMGASTGNMLVDDLPALERLFRDCPTVLLTHCEHTPRIREREAQWQARYGDDIPAAEHPAIRDAEACYQSSSLAVSLARRYGTQLHVLHITTARELGLFQPGPLAGKQITAEVCAHHLYFDEGDYAALGHLIKCNPAIKTKADRDALRQALLCGRLDIIGTDHAPHTLEEKQRPYLQAPAGLPLVQHALPSLLELVADDLLPLPLLVEKTSHAVAERFAIEQRGYLREGYWADLALVERLAEPRPVAADPILAHCGWTPFQGRSFRHAVRSTLVSGQLAWHDGQVKDDCQGLPLRYQRG</sequence>
<evidence type="ECO:0000313" key="9">
    <source>
        <dbReference type="Proteomes" id="UP000182413"/>
    </source>
</evidence>